<gene>
    <name evidence="2" type="ORF">HHL22_17870</name>
</gene>
<feature type="compositionally biased region" description="Low complexity" evidence="1">
    <location>
        <begin position="362"/>
        <end position="372"/>
    </location>
</feature>
<dbReference type="AlphaFoldDB" id="A0A7Y0FNL4"/>
<dbReference type="PROSITE" id="PS51257">
    <property type="entry name" value="PROKAR_LIPOPROTEIN"/>
    <property type="match status" value="1"/>
</dbReference>
<evidence type="ECO:0000313" key="3">
    <source>
        <dbReference type="Proteomes" id="UP000559626"/>
    </source>
</evidence>
<feature type="compositionally biased region" description="Basic and acidic residues" evidence="1">
    <location>
        <begin position="66"/>
        <end position="81"/>
    </location>
</feature>
<feature type="compositionally biased region" description="Basic and acidic residues" evidence="1">
    <location>
        <begin position="305"/>
        <end position="325"/>
    </location>
</feature>
<dbReference type="EMBL" id="JABBGH010000003">
    <property type="protein sequence ID" value="NML67077.1"/>
    <property type="molecule type" value="Genomic_DNA"/>
</dbReference>
<feature type="region of interest" description="Disordered" evidence="1">
    <location>
        <begin position="305"/>
        <end position="372"/>
    </location>
</feature>
<organism evidence="2 3">
    <name type="scientific">Hymenobacter polaris</name>
    <dbReference type="NCBI Taxonomy" id="2682546"/>
    <lineage>
        <taxon>Bacteria</taxon>
        <taxon>Pseudomonadati</taxon>
        <taxon>Bacteroidota</taxon>
        <taxon>Cytophagia</taxon>
        <taxon>Cytophagales</taxon>
        <taxon>Hymenobacteraceae</taxon>
        <taxon>Hymenobacter</taxon>
    </lineage>
</organism>
<evidence type="ECO:0000256" key="1">
    <source>
        <dbReference type="SAM" id="MobiDB-lite"/>
    </source>
</evidence>
<comment type="caution">
    <text evidence="2">The sequence shown here is derived from an EMBL/GenBank/DDBJ whole genome shotgun (WGS) entry which is preliminary data.</text>
</comment>
<dbReference type="RefSeq" id="WP_169532765.1">
    <property type="nucleotide sequence ID" value="NZ_JABBGH010000003.1"/>
</dbReference>
<dbReference type="SUPFAM" id="SSF82185">
    <property type="entry name" value="Histone H3 K4-specific methyltransferase SET7/9 N-terminal domain"/>
    <property type="match status" value="1"/>
</dbReference>
<evidence type="ECO:0008006" key="4">
    <source>
        <dbReference type="Google" id="ProtNLM"/>
    </source>
</evidence>
<accession>A0A7Y0FNL4</accession>
<sequence>MALLRFQVVGVGLLVLLAGGCIRKTVSFNSKDEMPVMALAEPGDSLTTTARRGQPKLSTAGRKAVLTKEEEKAAKDEEKAAQRKKTKTKKNVFLGERVKRAFVKSGPKGKNQIIEVFYYLKTFKQPSELAPAVYYYDPRKHKIFKAAEPLDPATDKVLHGVYKKLQNNKVLATGYYANGTRHLRWETFDTKGNLTAKTHYEMGFPRDANISYYDAGQTMIREVVPYVNGKLEGDYVKYTADGKREWAGKFENGHRVGEWTNYWDYKNYRHYVLQYADSGYDPEPEEPELIREYSHGGSVIYDKEKNIDKRADADPDAAAKPDARRPGSHGAPAPRPPVRKAADRRPGYHPKPAATPPPVPATPRDTTASPAR</sequence>
<protein>
    <recommendedName>
        <fullName evidence="4">Toxin-antitoxin system YwqK family antitoxin</fullName>
    </recommendedName>
</protein>
<keyword evidence="3" id="KW-1185">Reference proteome</keyword>
<reference evidence="2 3" key="1">
    <citation type="submission" date="2020-04" db="EMBL/GenBank/DDBJ databases">
        <title>Hymenobacter polaris sp. nov., isolated from Arctic soil.</title>
        <authorList>
            <person name="Dahal R.H."/>
        </authorList>
    </citation>
    <scope>NUCLEOTIDE SEQUENCE [LARGE SCALE GENOMIC DNA]</scope>
    <source>
        <strain evidence="2 3">RP-2-7</strain>
    </source>
</reference>
<dbReference type="Gene3D" id="3.90.930.1">
    <property type="match status" value="1"/>
</dbReference>
<name>A0A7Y0FNL4_9BACT</name>
<proteinExistence type="predicted"/>
<dbReference type="Proteomes" id="UP000559626">
    <property type="component" value="Unassembled WGS sequence"/>
</dbReference>
<feature type="region of interest" description="Disordered" evidence="1">
    <location>
        <begin position="45"/>
        <end position="86"/>
    </location>
</feature>
<evidence type="ECO:0000313" key="2">
    <source>
        <dbReference type="EMBL" id="NML67077.1"/>
    </source>
</evidence>